<accession>A0A974DTB1</accession>
<proteinExistence type="predicted"/>
<reference evidence="2" key="1">
    <citation type="journal article" date="2016" name="Nature">
        <title>Genome evolution in the allotetraploid frog Xenopus laevis.</title>
        <authorList>
            <person name="Session A.M."/>
            <person name="Uno Y."/>
            <person name="Kwon T."/>
            <person name="Chapman J.A."/>
            <person name="Toyoda A."/>
            <person name="Takahashi S."/>
            <person name="Fukui A."/>
            <person name="Hikosaka A."/>
            <person name="Suzuki A."/>
            <person name="Kondo M."/>
            <person name="van Heeringen S.J."/>
            <person name="Quigley I."/>
            <person name="Heinz S."/>
            <person name="Ogino H."/>
            <person name="Ochi H."/>
            <person name="Hellsten U."/>
            <person name="Lyons J.B."/>
            <person name="Simakov O."/>
            <person name="Putnam N."/>
            <person name="Stites J."/>
            <person name="Kuroki Y."/>
            <person name="Tanaka T."/>
            <person name="Michiue T."/>
            <person name="Watanabe M."/>
            <person name="Bogdanovic O."/>
            <person name="Lister R."/>
            <person name="Georgiou G."/>
            <person name="Paranjpe S.S."/>
            <person name="van Kruijsbergen I."/>
            <person name="Shu S."/>
            <person name="Carlson J."/>
            <person name="Kinoshita T."/>
            <person name="Ohta Y."/>
            <person name="Mawaribuchi S."/>
            <person name="Jenkins J."/>
            <person name="Grimwood J."/>
            <person name="Schmutz J."/>
            <person name="Mitros T."/>
            <person name="Mozaffari S.V."/>
            <person name="Suzuki Y."/>
            <person name="Haramoto Y."/>
            <person name="Yamamoto T.S."/>
            <person name="Takagi C."/>
            <person name="Heald R."/>
            <person name="Miller K."/>
            <person name="Haudenschild C."/>
            <person name="Kitzman J."/>
            <person name="Nakayama T."/>
            <person name="Izutsu Y."/>
            <person name="Robert J."/>
            <person name="Fortriede J."/>
            <person name="Burns K."/>
            <person name="Lotay V."/>
            <person name="Karimi K."/>
            <person name="Yasuoka Y."/>
            <person name="Dichmann D.S."/>
            <person name="Flajnik M.F."/>
            <person name="Houston D.W."/>
            <person name="Shendure J."/>
            <person name="DuPasquier L."/>
            <person name="Vize P.D."/>
            <person name="Zorn A.M."/>
            <person name="Ito M."/>
            <person name="Marcotte E.M."/>
            <person name="Wallingford J.B."/>
            <person name="Ito Y."/>
            <person name="Asashima M."/>
            <person name="Ueno N."/>
            <person name="Matsuda Y."/>
            <person name="Veenstra G.J."/>
            <person name="Fujiyama A."/>
            <person name="Harland R.M."/>
            <person name="Taira M."/>
            <person name="Rokhsar D.S."/>
        </authorList>
    </citation>
    <scope>NUCLEOTIDE SEQUENCE [LARGE SCALE GENOMIC DNA]</scope>
    <source>
        <strain evidence="2">J</strain>
    </source>
</reference>
<sequence length="86" mass="10130">MFLAFCVSKKMPEFVSSYYCQFRHIKTGQRRNDNIHLRICEEVNKCTGLHVKTYNPKGLEWQIVRHASVTTNNFLTLADTPLFYTK</sequence>
<protein>
    <submittedName>
        <fullName evidence="1">Uncharacterized protein</fullName>
    </submittedName>
</protein>
<dbReference type="EMBL" id="CM004467">
    <property type="protein sequence ID" value="OCT97749.1"/>
    <property type="molecule type" value="Genomic_DNA"/>
</dbReference>
<evidence type="ECO:0000313" key="2">
    <source>
        <dbReference type="Proteomes" id="UP000694892"/>
    </source>
</evidence>
<name>A0A974DTB1_XENLA</name>
<organism evidence="1 2">
    <name type="scientific">Xenopus laevis</name>
    <name type="common">African clawed frog</name>
    <dbReference type="NCBI Taxonomy" id="8355"/>
    <lineage>
        <taxon>Eukaryota</taxon>
        <taxon>Metazoa</taxon>
        <taxon>Chordata</taxon>
        <taxon>Craniata</taxon>
        <taxon>Vertebrata</taxon>
        <taxon>Euteleostomi</taxon>
        <taxon>Amphibia</taxon>
        <taxon>Batrachia</taxon>
        <taxon>Anura</taxon>
        <taxon>Pipoidea</taxon>
        <taxon>Pipidae</taxon>
        <taxon>Xenopodinae</taxon>
        <taxon>Xenopus</taxon>
        <taxon>Xenopus</taxon>
    </lineage>
</organism>
<dbReference type="AlphaFoldDB" id="A0A974DTB1"/>
<evidence type="ECO:0000313" key="1">
    <source>
        <dbReference type="EMBL" id="OCT97749.1"/>
    </source>
</evidence>
<dbReference type="Proteomes" id="UP000694892">
    <property type="component" value="Chromosome 1S"/>
</dbReference>
<gene>
    <name evidence="1" type="ORF">XELAEV_18009977mg</name>
</gene>